<keyword evidence="2" id="KW-0472">Membrane</keyword>
<comment type="caution">
    <text evidence="4">The sequence shown here is derived from an EMBL/GenBank/DDBJ whole genome shotgun (WGS) entry which is preliminary data.</text>
</comment>
<dbReference type="InterPro" id="IPR025241">
    <property type="entry name" value="DUF4190"/>
</dbReference>
<dbReference type="EMBL" id="VIVQ01000001">
    <property type="protein sequence ID" value="TWE13158.1"/>
    <property type="molecule type" value="Genomic_DNA"/>
</dbReference>
<feature type="compositionally biased region" description="Low complexity" evidence="1">
    <location>
        <begin position="22"/>
        <end position="107"/>
    </location>
</feature>
<dbReference type="Pfam" id="PF13828">
    <property type="entry name" value="DUF4190"/>
    <property type="match status" value="1"/>
</dbReference>
<proteinExistence type="predicted"/>
<feature type="domain" description="DUF4190" evidence="3">
    <location>
        <begin position="116"/>
        <end position="175"/>
    </location>
</feature>
<dbReference type="RefSeq" id="WP_145227564.1">
    <property type="nucleotide sequence ID" value="NZ_VIVQ01000001.1"/>
</dbReference>
<evidence type="ECO:0000313" key="4">
    <source>
        <dbReference type="EMBL" id="TWE13158.1"/>
    </source>
</evidence>
<sequence length="185" mass="19843">MSNYPNDPNQSGNYGSSDGSEGNQNYGQQGGYPNQQQNYGQQQGGYPNQQQNYGQQQGGYPNQQQNYGQQQGGYPNQQQNYGQQQSAYPNQQQNYGQQGYNQPMGGPVAAPDHPRATLTMVLGILSLVCLGLLAGIPAIVLGYNSLKEVNASNGAVGGKGKIKAGLICGIIGTVWSAFWLIVRFS</sequence>
<evidence type="ECO:0000256" key="1">
    <source>
        <dbReference type="SAM" id="MobiDB-lite"/>
    </source>
</evidence>
<organism evidence="4 5">
    <name type="scientific">Rudaeicoccus suwonensis</name>
    <dbReference type="NCBI Taxonomy" id="657409"/>
    <lineage>
        <taxon>Bacteria</taxon>
        <taxon>Bacillati</taxon>
        <taxon>Actinomycetota</taxon>
        <taxon>Actinomycetes</taxon>
        <taxon>Micrococcales</taxon>
        <taxon>Dermacoccaceae</taxon>
        <taxon>Rudaeicoccus</taxon>
    </lineage>
</organism>
<keyword evidence="2" id="KW-1133">Transmembrane helix</keyword>
<protein>
    <submittedName>
        <fullName evidence="4">Uncharacterized protein DUF4190</fullName>
    </submittedName>
</protein>
<feature type="transmembrane region" description="Helical" evidence="2">
    <location>
        <begin position="164"/>
        <end position="182"/>
    </location>
</feature>
<feature type="transmembrane region" description="Helical" evidence="2">
    <location>
        <begin position="120"/>
        <end position="143"/>
    </location>
</feature>
<evidence type="ECO:0000259" key="3">
    <source>
        <dbReference type="Pfam" id="PF13828"/>
    </source>
</evidence>
<gene>
    <name evidence="4" type="ORF">BKA23_1987</name>
</gene>
<evidence type="ECO:0000256" key="2">
    <source>
        <dbReference type="SAM" id="Phobius"/>
    </source>
</evidence>
<reference evidence="4 5" key="1">
    <citation type="submission" date="2019-06" db="EMBL/GenBank/DDBJ databases">
        <title>Sequencing the genomes of 1000 actinobacteria strains.</title>
        <authorList>
            <person name="Klenk H.-P."/>
        </authorList>
    </citation>
    <scope>NUCLEOTIDE SEQUENCE [LARGE SCALE GENOMIC DNA]</scope>
    <source>
        <strain evidence="4 5">DSM 19560</strain>
    </source>
</reference>
<dbReference type="Proteomes" id="UP000318297">
    <property type="component" value="Unassembled WGS sequence"/>
</dbReference>
<dbReference type="AlphaFoldDB" id="A0A561EC22"/>
<feature type="compositionally biased region" description="Polar residues" evidence="1">
    <location>
        <begin position="1"/>
        <end position="21"/>
    </location>
</feature>
<accession>A0A561EC22</accession>
<feature type="region of interest" description="Disordered" evidence="1">
    <location>
        <begin position="1"/>
        <end position="111"/>
    </location>
</feature>
<keyword evidence="5" id="KW-1185">Reference proteome</keyword>
<evidence type="ECO:0000313" key="5">
    <source>
        <dbReference type="Proteomes" id="UP000318297"/>
    </source>
</evidence>
<name>A0A561EC22_9MICO</name>
<keyword evidence="2" id="KW-0812">Transmembrane</keyword>